<evidence type="ECO:0000256" key="1">
    <source>
        <dbReference type="ARBA" id="ARBA00004141"/>
    </source>
</evidence>
<dbReference type="AlphaFoldDB" id="A0A7E4UPH8"/>
<dbReference type="InterPro" id="IPR001594">
    <property type="entry name" value="Palmitoyltrfase_DHHC"/>
</dbReference>
<dbReference type="PROSITE" id="PS50216">
    <property type="entry name" value="DHHC"/>
    <property type="match status" value="1"/>
</dbReference>
<evidence type="ECO:0000256" key="5">
    <source>
        <dbReference type="ARBA" id="ARBA00023136"/>
    </source>
</evidence>
<keyword evidence="2 7" id="KW-0808">Transferase</keyword>
<name>A0A7E4UPH8_PANRE</name>
<comment type="subcellular location">
    <subcellularLocation>
        <location evidence="1">Membrane</location>
        <topology evidence="1">Multi-pass membrane protein</topology>
    </subcellularLocation>
</comment>
<protein>
    <recommendedName>
        <fullName evidence="7">Palmitoyltransferase</fullName>
        <ecNumber evidence="7">2.3.1.225</ecNumber>
    </recommendedName>
</protein>
<sequence length="382" mass="44375">MSWYSKIYVFVREYRKRHPFTGIILHLMLNAMLCLQICGIVYGYYCYVFLTCFYWLQSGIQIAIYLVIYHSLCFMAIWSLFMTIVTPISRVPAEYHADNDTDAKLKACTPVTGERYFPDQSDANQVEEQNKILNTFAMERGLTFVEVDHFNRLRYCYQCNLLKPDRAHHCSSCGFCVVKFDHHCPWINKCVSVRNYKFFLLYIFYGTMWVAFDLLSSLEVIIRFALSDHKNTWKRFVPVLGALFMHVAFTYYPLGELLHYHAKLVWDNETTCEQAKPPLIRGESRANYNITPYRNYRSVFGWGLWAFPVPTPVIDGLHYHVRYPDDYNGERYEVVCRGHGSGESDNNNSKSKSKSKSKTDVPAGGDAQPPTPTPLTTPIMTQ</sequence>
<dbReference type="GO" id="GO:0016020">
    <property type="term" value="C:membrane"/>
    <property type="evidence" value="ECO:0007669"/>
    <property type="project" value="UniProtKB-SubCell"/>
</dbReference>
<reference evidence="10" key="1">
    <citation type="journal article" date="2013" name="Genetics">
        <title>The draft genome and transcriptome of Panagrellus redivivus are shaped by the harsh demands of a free-living lifestyle.</title>
        <authorList>
            <person name="Srinivasan J."/>
            <person name="Dillman A.R."/>
            <person name="Macchietto M.G."/>
            <person name="Heikkinen L."/>
            <person name="Lakso M."/>
            <person name="Fracchia K.M."/>
            <person name="Antoshechkin I."/>
            <person name="Mortazavi A."/>
            <person name="Wong G."/>
            <person name="Sternberg P.W."/>
        </authorList>
    </citation>
    <scope>NUCLEOTIDE SEQUENCE [LARGE SCALE GENOMIC DNA]</scope>
    <source>
        <strain evidence="10">MT8872</strain>
    </source>
</reference>
<reference evidence="11" key="2">
    <citation type="submission" date="2020-10" db="UniProtKB">
        <authorList>
            <consortium name="WormBaseParasite"/>
        </authorList>
    </citation>
    <scope>IDENTIFICATION</scope>
</reference>
<dbReference type="GO" id="GO:0019706">
    <property type="term" value="F:protein-cysteine S-palmitoyltransferase activity"/>
    <property type="evidence" value="ECO:0007669"/>
    <property type="project" value="UniProtKB-EC"/>
</dbReference>
<comment type="domain">
    <text evidence="7">The DHHC domain is required for palmitoyltransferase activity.</text>
</comment>
<dbReference type="Pfam" id="PF01529">
    <property type="entry name" value="DHHC"/>
    <property type="match status" value="1"/>
</dbReference>
<evidence type="ECO:0000313" key="10">
    <source>
        <dbReference type="Proteomes" id="UP000492821"/>
    </source>
</evidence>
<evidence type="ECO:0000256" key="6">
    <source>
        <dbReference type="ARBA" id="ARBA00023315"/>
    </source>
</evidence>
<feature type="transmembrane region" description="Helical" evidence="7">
    <location>
        <begin position="20"/>
        <end position="42"/>
    </location>
</feature>
<feature type="region of interest" description="Disordered" evidence="8">
    <location>
        <begin position="338"/>
        <end position="382"/>
    </location>
</feature>
<keyword evidence="3 7" id="KW-0812">Transmembrane</keyword>
<evidence type="ECO:0000256" key="2">
    <source>
        <dbReference type="ARBA" id="ARBA00022679"/>
    </source>
</evidence>
<accession>A0A7E4UPH8</accession>
<evidence type="ECO:0000313" key="11">
    <source>
        <dbReference type="WBParaSite" id="Pan_g10909.t1"/>
    </source>
</evidence>
<organism evidence="10 11">
    <name type="scientific">Panagrellus redivivus</name>
    <name type="common">Microworm</name>
    <dbReference type="NCBI Taxonomy" id="6233"/>
    <lineage>
        <taxon>Eukaryota</taxon>
        <taxon>Metazoa</taxon>
        <taxon>Ecdysozoa</taxon>
        <taxon>Nematoda</taxon>
        <taxon>Chromadorea</taxon>
        <taxon>Rhabditida</taxon>
        <taxon>Tylenchina</taxon>
        <taxon>Panagrolaimomorpha</taxon>
        <taxon>Panagrolaimoidea</taxon>
        <taxon>Panagrolaimidae</taxon>
        <taxon>Panagrellus</taxon>
    </lineage>
</organism>
<dbReference type="Proteomes" id="UP000492821">
    <property type="component" value="Unassembled WGS sequence"/>
</dbReference>
<evidence type="ECO:0000256" key="3">
    <source>
        <dbReference type="ARBA" id="ARBA00022692"/>
    </source>
</evidence>
<feature type="domain" description="Palmitoyltransferase DHHC" evidence="9">
    <location>
        <begin position="150"/>
        <end position="276"/>
    </location>
</feature>
<feature type="transmembrane region" description="Helical" evidence="7">
    <location>
        <begin position="236"/>
        <end position="254"/>
    </location>
</feature>
<feature type="transmembrane region" description="Helical" evidence="7">
    <location>
        <begin position="199"/>
        <end position="224"/>
    </location>
</feature>
<proteinExistence type="inferred from homology"/>
<dbReference type="InterPro" id="IPR039859">
    <property type="entry name" value="PFA4/ZDH16/20/ERF2-like"/>
</dbReference>
<feature type="transmembrane region" description="Helical" evidence="7">
    <location>
        <begin position="62"/>
        <end position="81"/>
    </location>
</feature>
<keyword evidence="5 7" id="KW-0472">Membrane</keyword>
<dbReference type="PANTHER" id="PTHR12246">
    <property type="entry name" value="PALMITOYLTRANSFERASE ZDHHC16"/>
    <property type="match status" value="1"/>
</dbReference>
<evidence type="ECO:0000256" key="4">
    <source>
        <dbReference type="ARBA" id="ARBA00022989"/>
    </source>
</evidence>
<comment type="catalytic activity">
    <reaction evidence="7">
        <text>L-cysteinyl-[protein] + hexadecanoyl-CoA = S-hexadecanoyl-L-cysteinyl-[protein] + CoA</text>
        <dbReference type="Rhea" id="RHEA:36683"/>
        <dbReference type="Rhea" id="RHEA-COMP:10131"/>
        <dbReference type="Rhea" id="RHEA-COMP:11032"/>
        <dbReference type="ChEBI" id="CHEBI:29950"/>
        <dbReference type="ChEBI" id="CHEBI:57287"/>
        <dbReference type="ChEBI" id="CHEBI:57379"/>
        <dbReference type="ChEBI" id="CHEBI:74151"/>
        <dbReference type="EC" id="2.3.1.225"/>
    </reaction>
</comment>
<evidence type="ECO:0000256" key="7">
    <source>
        <dbReference type="RuleBase" id="RU079119"/>
    </source>
</evidence>
<keyword evidence="6 7" id="KW-0012">Acyltransferase</keyword>
<evidence type="ECO:0000259" key="9">
    <source>
        <dbReference type="Pfam" id="PF01529"/>
    </source>
</evidence>
<dbReference type="EC" id="2.3.1.225" evidence="7"/>
<comment type="similarity">
    <text evidence="7">Belongs to the DHHC palmitoyltransferase family.</text>
</comment>
<keyword evidence="4 7" id="KW-1133">Transmembrane helix</keyword>
<dbReference type="WBParaSite" id="Pan_g10909.t1">
    <property type="protein sequence ID" value="Pan_g10909.t1"/>
    <property type="gene ID" value="Pan_g10909"/>
</dbReference>
<keyword evidence="10" id="KW-1185">Reference proteome</keyword>
<evidence type="ECO:0000256" key="8">
    <source>
        <dbReference type="SAM" id="MobiDB-lite"/>
    </source>
</evidence>